<dbReference type="STRING" id="1679170.AC625_20705"/>
<evidence type="ECO:0000313" key="3">
    <source>
        <dbReference type="Proteomes" id="UP000037146"/>
    </source>
</evidence>
<dbReference type="PATRIC" id="fig|1679170.3.peg.4673"/>
<name>A0A0K9GZF1_9BACI</name>
<dbReference type="PANTHER" id="PTHR43610">
    <property type="entry name" value="BLL6696 PROTEIN"/>
    <property type="match status" value="1"/>
</dbReference>
<proteinExistence type="predicted"/>
<reference evidence="3" key="1">
    <citation type="submission" date="2015-07" db="EMBL/GenBank/DDBJ databases">
        <title>Genome sequencing project for genomic taxonomy and phylogenomics of Bacillus-like bacteria.</title>
        <authorList>
            <person name="Liu B."/>
            <person name="Wang J."/>
            <person name="Zhu Y."/>
            <person name="Liu G."/>
            <person name="Chen Q."/>
            <person name="Chen Z."/>
            <person name="Lan J."/>
            <person name="Che J."/>
            <person name="Ge C."/>
            <person name="Shi H."/>
            <person name="Pan Z."/>
            <person name="Liu X."/>
        </authorList>
    </citation>
    <scope>NUCLEOTIDE SEQUENCE [LARGE SCALE GENOMIC DNA]</scope>
    <source>
        <strain evidence="3">FJAT-27997</strain>
    </source>
</reference>
<feature type="domain" description="N-acetyltransferase" evidence="1">
    <location>
        <begin position="11"/>
        <end position="171"/>
    </location>
</feature>
<dbReference type="EMBL" id="LFZW01000001">
    <property type="protein sequence ID" value="KMY51647.1"/>
    <property type="molecule type" value="Genomic_DNA"/>
</dbReference>
<dbReference type="SUPFAM" id="SSF55729">
    <property type="entry name" value="Acyl-CoA N-acyltransferases (Nat)"/>
    <property type="match status" value="1"/>
</dbReference>
<evidence type="ECO:0000313" key="2">
    <source>
        <dbReference type="EMBL" id="KMY51647.1"/>
    </source>
</evidence>
<gene>
    <name evidence="2" type="ORF">AC625_20705</name>
</gene>
<accession>A0A0K9GZF1</accession>
<dbReference type="InterPro" id="IPR000182">
    <property type="entry name" value="GNAT_dom"/>
</dbReference>
<dbReference type="GO" id="GO:0016747">
    <property type="term" value="F:acyltransferase activity, transferring groups other than amino-acyl groups"/>
    <property type="evidence" value="ECO:0007669"/>
    <property type="project" value="InterPro"/>
</dbReference>
<dbReference type="AlphaFoldDB" id="A0A0K9GZF1"/>
<dbReference type="Pfam" id="PF13302">
    <property type="entry name" value="Acetyltransf_3"/>
    <property type="match status" value="1"/>
</dbReference>
<dbReference type="InterPro" id="IPR016181">
    <property type="entry name" value="Acyl_CoA_acyltransferase"/>
</dbReference>
<dbReference type="PROSITE" id="PS51186">
    <property type="entry name" value="GNAT"/>
    <property type="match status" value="1"/>
</dbReference>
<comment type="caution">
    <text evidence="2">The sequence shown here is derived from an EMBL/GenBank/DDBJ whole genome shotgun (WGS) entry which is preliminary data.</text>
</comment>
<keyword evidence="3" id="KW-1185">Reference proteome</keyword>
<sequence length="195" mass="22988">MEYIELTGKTVTLLPLSEEHFEGFYEASKPIEIWDWLVTKIYSREDAVAYMNQGLRAKEEEEQYPFVVIENGTGKIIGSTSYRNIQFDNESLEIGSTWYHPSKWRTAVNTECKYLLLQHAFETWKLGRIEFRTDEQNTRSRAAILRLGAVEEGKLRREKRLTDGTMRNTMVYSILNDEWPSVKQRLHDFLSQHEK</sequence>
<evidence type="ECO:0000259" key="1">
    <source>
        <dbReference type="PROSITE" id="PS51186"/>
    </source>
</evidence>
<protein>
    <recommendedName>
        <fullName evidence="1">N-acetyltransferase domain-containing protein</fullName>
    </recommendedName>
</protein>
<dbReference type="Proteomes" id="UP000037146">
    <property type="component" value="Unassembled WGS sequence"/>
</dbReference>
<organism evidence="2 3">
    <name type="scientific">Peribacillus loiseleuriae</name>
    <dbReference type="NCBI Taxonomy" id="1679170"/>
    <lineage>
        <taxon>Bacteria</taxon>
        <taxon>Bacillati</taxon>
        <taxon>Bacillota</taxon>
        <taxon>Bacilli</taxon>
        <taxon>Bacillales</taxon>
        <taxon>Bacillaceae</taxon>
        <taxon>Peribacillus</taxon>
    </lineage>
</organism>
<dbReference type="OrthoDB" id="9795199at2"/>
<dbReference type="RefSeq" id="WP_049682997.1">
    <property type="nucleotide sequence ID" value="NZ_LFZW01000001.1"/>
</dbReference>
<dbReference type="PANTHER" id="PTHR43610:SF1">
    <property type="entry name" value="N-ACETYLTRANSFERASE DOMAIN-CONTAINING PROTEIN"/>
    <property type="match status" value="1"/>
</dbReference>
<dbReference type="Gene3D" id="3.40.630.30">
    <property type="match status" value="1"/>
</dbReference>